<gene>
    <name evidence="1" type="ORF">MRB53_028735</name>
</gene>
<proteinExistence type="predicted"/>
<organism evidence="1 2">
    <name type="scientific">Persea americana</name>
    <name type="common">Avocado</name>
    <dbReference type="NCBI Taxonomy" id="3435"/>
    <lineage>
        <taxon>Eukaryota</taxon>
        <taxon>Viridiplantae</taxon>
        <taxon>Streptophyta</taxon>
        <taxon>Embryophyta</taxon>
        <taxon>Tracheophyta</taxon>
        <taxon>Spermatophyta</taxon>
        <taxon>Magnoliopsida</taxon>
        <taxon>Magnoliidae</taxon>
        <taxon>Laurales</taxon>
        <taxon>Lauraceae</taxon>
        <taxon>Persea</taxon>
    </lineage>
</organism>
<dbReference type="EMBL" id="CM056817">
    <property type="protein sequence ID" value="KAJ8620206.1"/>
    <property type="molecule type" value="Genomic_DNA"/>
</dbReference>
<protein>
    <submittedName>
        <fullName evidence="1">Uncharacterized protein</fullName>
    </submittedName>
</protein>
<keyword evidence="2" id="KW-1185">Reference proteome</keyword>
<evidence type="ECO:0000313" key="1">
    <source>
        <dbReference type="EMBL" id="KAJ8620206.1"/>
    </source>
</evidence>
<sequence>MEINGLKANCITYNSIISGICKVNETAEVEASVREMELERGVAPNVETYNSLIDGHAHVFQFDRCLQILQEMKEKGVHPDVVTYGSLISGLCKNGKVDEAEILREDMADRGVSPNVKAYNMLIDGYCKMGKLLEAFKLLKEMTKKGIARTVGSQTPSSCPVPALAYLVAREGALMEVSKANHTNGQNLHRRGESFNPFFAFWNPPCETFIRSDLALLRLLNRRAALWLSLRSRRATLEKETAGLDVLVKDQRCSLELNSSKRKGPKQCLSLVDADLRKLSSDLVFLNEVRASYTSSVESEARGQVTVGALALPPRWIATGLGTQSQPLRAFGRGRLVGPTSFRSMSSASGPGCRRVRHAALTFVGLWVGGVLWALRSSGLWLLPPGQVAVDVRALSPDQVAAGLGTQPLPPRGSGSGASSGPYILRAHVACLRDRLPKAHGLCLRARLPQGWARNPYLCGAPSRGHLVGHTFFRRMAPASGTGCRRRAGSASRS</sequence>
<name>A0ACC2KGI5_PERAE</name>
<comment type="caution">
    <text evidence="1">The sequence shown here is derived from an EMBL/GenBank/DDBJ whole genome shotgun (WGS) entry which is preliminary data.</text>
</comment>
<evidence type="ECO:0000313" key="2">
    <source>
        <dbReference type="Proteomes" id="UP001234297"/>
    </source>
</evidence>
<reference evidence="1 2" key="1">
    <citation type="journal article" date="2022" name="Hortic Res">
        <title>A haplotype resolved chromosomal level avocado genome allows analysis of novel avocado genes.</title>
        <authorList>
            <person name="Nath O."/>
            <person name="Fletcher S.J."/>
            <person name="Hayward A."/>
            <person name="Shaw L.M."/>
            <person name="Masouleh A.K."/>
            <person name="Furtado A."/>
            <person name="Henry R.J."/>
            <person name="Mitter N."/>
        </authorList>
    </citation>
    <scope>NUCLEOTIDE SEQUENCE [LARGE SCALE GENOMIC DNA]</scope>
    <source>
        <strain evidence="2">cv. Hass</strain>
    </source>
</reference>
<dbReference type="Proteomes" id="UP001234297">
    <property type="component" value="Chromosome 9"/>
</dbReference>
<accession>A0ACC2KGI5</accession>